<keyword evidence="8" id="KW-1185">Reference proteome</keyword>
<dbReference type="InterPro" id="IPR028938">
    <property type="entry name" value="Rsf1-like"/>
</dbReference>
<dbReference type="SMART" id="SM00249">
    <property type="entry name" value="PHD"/>
    <property type="match status" value="1"/>
</dbReference>
<feature type="region of interest" description="Disordered" evidence="5">
    <location>
        <begin position="1"/>
        <end position="23"/>
    </location>
</feature>
<feature type="compositionally biased region" description="Basic residues" evidence="5">
    <location>
        <begin position="270"/>
        <end position="285"/>
    </location>
</feature>
<feature type="compositionally biased region" description="Low complexity" evidence="5">
    <location>
        <begin position="328"/>
        <end position="337"/>
    </location>
</feature>
<dbReference type="KEGG" id="psq:PUNSTDRAFT_146212"/>
<dbReference type="PANTHER" id="PTHR14296:SF3">
    <property type="entry name" value="DIKAR, ISOFORM F"/>
    <property type="match status" value="1"/>
</dbReference>
<reference evidence="8" key="1">
    <citation type="journal article" date="2012" name="Science">
        <title>The Paleozoic origin of enzymatic lignin decomposition reconstructed from 31 fungal genomes.</title>
        <authorList>
            <person name="Floudas D."/>
            <person name="Binder M."/>
            <person name="Riley R."/>
            <person name="Barry K."/>
            <person name="Blanchette R.A."/>
            <person name="Henrissat B."/>
            <person name="Martinez A.T."/>
            <person name="Otillar R."/>
            <person name="Spatafora J.W."/>
            <person name="Yadav J.S."/>
            <person name="Aerts A."/>
            <person name="Benoit I."/>
            <person name="Boyd A."/>
            <person name="Carlson A."/>
            <person name="Copeland A."/>
            <person name="Coutinho P.M."/>
            <person name="de Vries R.P."/>
            <person name="Ferreira P."/>
            <person name="Findley K."/>
            <person name="Foster B."/>
            <person name="Gaskell J."/>
            <person name="Glotzer D."/>
            <person name="Gorecki P."/>
            <person name="Heitman J."/>
            <person name="Hesse C."/>
            <person name="Hori C."/>
            <person name="Igarashi K."/>
            <person name="Jurgens J.A."/>
            <person name="Kallen N."/>
            <person name="Kersten P."/>
            <person name="Kohler A."/>
            <person name="Kuees U."/>
            <person name="Kumar T.K.A."/>
            <person name="Kuo A."/>
            <person name="LaButti K."/>
            <person name="Larrondo L.F."/>
            <person name="Lindquist E."/>
            <person name="Ling A."/>
            <person name="Lombard V."/>
            <person name="Lucas S."/>
            <person name="Lundell T."/>
            <person name="Martin R."/>
            <person name="McLaughlin D.J."/>
            <person name="Morgenstern I."/>
            <person name="Morin E."/>
            <person name="Murat C."/>
            <person name="Nagy L.G."/>
            <person name="Nolan M."/>
            <person name="Ohm R.A."/>
            <person name="Patyshakuliyeva A."/>
            <person name="Rokas A."/>
            <person name="Ruiz-Duenas F.J."/>
            <person name="Sabat G."/>
            <person name="Salamov A."/>
            <person name="Samejima M."/>
            <person name="Schmutz J."/>
            <person name="Slot J.C."/>
            <person name="St John F."/>
            <person name="Stenlid J."/>
            <person name="Sun H."/>
            <person name="Sun S."/>
            <person name="Syed K."/>
            <person name="Tsang A."/>
            <person name="Wiebenga A."/>
            <person name="Young D."/>
            <person name="Pisabarro A."/>
            <person name="Eastwood D.C."/>
            <person name="Martin F."/>
            <person name="Cullen D."/>
            <person name="Grigoriev I.V."/>
            <person name="Hibbett D.S."/>
        </authorList>
    </citation>
    <scope>NUCLEOTIDE SEQUENCE [LARGE SCALE GENOMIC DNA]</scope>
    <source>
        <strain evidence="8">HHB-11173 SS5</strain>
    </source>
</reference>
<evidence type="ECO:0000256" key="4">
    <source>
        <dbReference type="PROSITE-ProRule" id="PRU00146"/>
    </source>
</evidence>
<dbReference type="RefSeq" id="XP_007387855.1">
    <property type="nucleotide sequence ID" value="XM_007387793.1"/>
</dbReference>
<feature type="region of interest" description="Disordered" evidence="5">
    <location>
        <begin position="263"/>
        <end position="337"/>
    </location>
</feature>
<dbReference type="InterPro" id="IPR019787">
    <property type="entry name" value="Znf_PHD-finger"/>
</dbReference>
<dbReference type="eggNOG" id="ENOG502RATP">
    <property type="taxonomic scope" value="Eukaryota"/>
</dbReference>
<feature type="region of interest" description="Disordered" evidence="5">
    <location>
        <begin position="116"/>
        <end position="195"/>
    </location>
</feature>
<evidence type="ECO:0000313" key="7">
    <source>
        <dbReference type="EMBL" id="EIN04932.1"/>
    </source>
</evidence>
<feature type="region of interest" description="Disordered" evidence="5">
    <location>
        <begin position="874"/>
        <end position="917"/>
    </location>
</feature>
<proteinExistence type="predicted"/>
<dbReference type="InterPro" id="IPR013083">
    <property type="entry name" value="Znf_RING/FYVE/PHD"/>
</dbReference>
<feature type="domain" description="PHD-type" evidence="6">
    <location>
        <begin position="699"/>
        <end position="760"/>
    </location>
</feature>
<keyword evidence="3" id="KW-0862">Zinc</keyword>
<name>R7S515_PUNST</name>
<dbReference type="PROSITE" id="PS01359">
    <property type="entry name" value="ZF_PHD_1"/>
    <property type="match status" value="1"/>
</dbReference>
<protein>
    <recommendedName>
        <fullName evidence="6">PHD-type domain-containing protein</fullName>
    </recommendedName>
</protein>
<feature type="compositionally biased region" description="Acidic residues" evidence="5">
    <location>
        <begin position="139"/>
        <end position="149"/>
    </location>
</feature>
<organism evidence="7 8">
    <name type="scientific">Punctularia strigosozonata (strain HHB-11173)</name>
    <name type="common">White-rot fungus</name>
    <dbReference type="NCBI Taxonomy" id="741275"/>
    <lineage>
        <taxon>Eukaryota</taxon>
        <taxon>Fungi</taxon>
        <taxon>Dikarya</taxon>
        <taxon>Basidiomycota</taxon>
        <taxon>Agaricomycotina</taxon>
        <taxon>Agaricomycetes</taxon>
        <taxon>Corticiales</taxon>
        <taxon>Punctulariaceae</taxon>
        <taxon>Punctularia</taxon>
    </lineage>
</organism>
<feature type="compositionally biased region" description="Low complexity" evidence="5">
    <location>
        <begin position="119"/>
        <end position="135"/>
    </location>
</feature>
<dbReference type="OMA" id="SQFFYTF"/>
<gene>
    <name evidence="7" type="ORF">PUNSTDRAFT_146212</name>
</gene>
<dbReference type="InterPro" id="IPR019786">
    <property type="entry name" value="Zinc_finger_PHD-type_CS"/>
</dbReference>
<feature type="compositionally biased region" description="Polar residues" evidence="5">
    <location>
        <begin position="7"/>
        <end position="16"/>
    </location>
</feature>
<feature type="compositionally biased region" description="Low complexity" evidence="5">
    <location>
        <begin position="998"/>
        <end position="1007"/>
    </location>
</feature>
<feature type="region of interest" description="Disordered" evidence="5">
    <location>
        <begin position="624"/>
        <end position="694"/>
    </location>
</feature>
<evidence type="ECO:0000256" key="2">
    <source>
        <dbReference type="ARBA" id="ARBA00022771"/>
    </source>
</evidence>
<evidence type="ECO:0000256" key="5">
    <source>
        <dbReference type="SAM" id="MobiDB-lite"/>
    </source>
</evidence>
<evidence type="ECO:0000313" key="8">
    <source>
        <dbReference type="Proteomes" id="UP000054196"/>
    </source>
</evidence>
<dbReference type="Proteomes" id="UP000054196">
    <property type="component" value="Unassembled WGS sequence"/>
</dbReference>
<dbReference type="PANTHER" id="PTHR14296">
    <property type="entry name" value="REMODELING AND SPACING FACTOR 1"/>
    <property type="match status" value="1"/>
</dbReference>
<dbReference type="GO" id="GO:0008270">
    <property type="term" value="F:zinc ion binding"/>
    <property type="evidence" value="ECO:0007669"/>
    <property type="project" value="UniProtKB-KW"/>
</dbReference>
<feature type="compositionally biased region" description="Basic and acidic residues" evidence="5">
    <location>
        <begin position="624"/>
        <end position="654"/>
    </location>
</feature>
<feature type="compositionally biased region" description="Polar residues" evidence="5">
    <location>
        <begin position="288"/>
        <end position="298"/>
    </location>
</feature>
<feature type="region of interest" description="Disordered" evidence="5">
    <location>
        <begin position="994"/>
        <end position="1036"/>
    </location>
</feature>
<accession>R7S515</accession>
<dbReference type="PROSITE" id="PS50016">
    <property type="entry name" value="ZF_PHD_2"/>
    <property type="match status" value="1"/>
</dbReference>
<evidence type="ECO:0000256" key="1">
    <source>
        <dbReference type="ARBA" id="ARBA00022723"/>
    </source>
</evidence>
<dbReference type="HOGENOM" id="CLU_004503_0_0_1"/>
<dbReference type="InterPro" id="IPR011011">
    <property type="entry name" value="Znf_FYVE_PHD"/>
</dbReference>
<keyword evidence="1" id="KW-0479">Metal-binding</keyword>
<evidence type="ECO:0000256" key="3">
    <source>
        <dbReference type="ARBA" id="ARBA00022833"/>
    </source>
</evidence>
<keyword evidence="2 4" id="KW-0863">Zinc-finger</keyword>
<dbReference type="GO" id="GO:0031213">
    <property type="term" value="C:RSF complex"/>
    <property type="evidence" value="ECO:0007669"/>
    <property type="project" value="InterPro"/>
</dbReference>
<feature type="region of interest" description="Disordered" evidence="5">
    <location>
        <begin position="363"/>
        <end position="488"/>
    </location>
</feature>
<dbReference type="OrthoDB" id="303107at2759"/>
<dbReference type="InterPro" id="IPR001965">
    <property type="entry name" value="Znf_PHD"/>
</dbReference>
<dbReference type="GeneID" id="18881595"/>
<feature type="compositionally biased region" description="Acidic residues" evidence="5">
    <location>
        <begin position="455"/>
        <end position="464"/>
    </location>
</feature>
<dbReference type="CDD" id="cd15489">
    <property type="entry name" value="PHD_SF"/>
    <property type="match status" value="1"/>
</dbReference>
<dbReference type="Gene3D" id="3.30.40.10">
    <property type="entry name" value="Zinc/RING finger domain, C3HC4 (zinc finger)"/>
    <property type="match status" value="1"/>
</dbReference>
<dbReference type="SUPFAM" id="SSF57903">
    <property type="entry name" value="FYVE/PHD zinc finger"/>
    <property type="match status" value="1"/>
</dbReference>
<evidence type="ECO:0000259" key="6">
    <source>
        <dbReference type="PROSITE" id="PS50016"/>
    </source>
</evidence>
<sequence length="1056" mass="116471">MPRRTSARNATANSVASAPGPLSSALEDQSLDPIQANLKLLRRQWKWAAFHQFFYTFETLVALPDISIADIEDDLTRSTALVLPRIIIRLIHTISHDKKTNIDNWQTSLRRQYARRNPELNPLAPEPESVPLSSSPREEQDDPDGELEEPPSQQDSIATGVVERLSSAPVSTEPSTPKPEAQPSSAEQAQKDPRPTDWLQLPMLQKLDSLHLLTEWQFHNEKRLKQIMKDDGDDASWRIEPIGYDAKSNAYWLIGADRLWIQRSPPRPTNLKRKRAAARQPSRKAARTDSTVARSSPAMNERRKVVSLKAASPAPAKNTRRDAGVSPATANTGRGARAAKLQANIKLDEQAKALEAFRREAENGLPGRARATRQPTVLQTPSKPPLSGTPRGTRASARLRGTVVSDEDEWQPIPQEWLKDGNTDEVEGGMSEMEGGTRAGSGDEDILSELSDLTELTEEKEELEGEKTLSKNSRPQTGKPPRSKTIGEDVVIAHQENELATSRETDDPSYVENDPMPPSLPADFVEWEMICGTLEEWEHIADRFANATHYLEKALYKTLSQQVVPIIVEELREIERKRRLEEAVVHRKRSSRIAEKESVREAEALAAKQKAEEEAALTRAQRLEARRKKEEEDRERREKTREQRRLERELRENGQNKQSDAGAIIDVDTMDSDLKGKPRHKSAASTPASGTQTPRGEWELYCEICYRQGRNVDDGVPVVACSSCSRWQHIPCHDRADRIAGKQKRNWEKDTFICQRCSFDVANTHRPKAPISTSHITRPGTNLPRSASSNGVYLHHNPVMQGSTAPRSSSAQAALVPPLPSASMQMMTGYMHPPVPAGSSMPQPPLSFAHYQPPQKDFVTGTQPYPQPQIHRPAWTPGNGQYAVYHNGAGHPSQNHSQPIPGPSNRPQQLPYHTPGLSHTTPSVLPHRGPSGVPWAAHSVQNGASAWGATSGMALAVNDGTFHNGGHPSRNGSATQYNHLSASSVGAATGQYGGPGHGVVTPTPTKGLSTNPQPNGLAQVGATKLPPPTTSQIDSVQSERYFGPIPYQHHGNSARS</sequence>
<dbReference type="EMBL" id="JH687552">
    <property type="protein sequence ID" value="EIN04932.1"/>
    <property type="molecule type" value="Genomic_DNA"/>
</dbReference>
<feature type="compositionally biased region" description="Polar residues" evidence="5">
    <location>
        <begin position="683"/>
        <end position="694"/>
    </location>
</feature>
<dbReference type="GO" id="GO:0006355">
    <property type="term" value="P:regulation of DNA-templated transcription"/>
    <property type="evidence" value="ECO:0007669"/>
    <property type="project" value="InterPro"/>
</dbReference>
<dbReference type="AlphaFoldDB" id="R7S515"/>